<evidence type="ECO:0000313" key="1">
    <source>
        <dbReference type="EMBL" id="AGW15200.1"/>
    </source>
</evidence>
<sequence length="315" mass="35370">MKLVLSIDVEEEGLFSGAYQRNAPVKNLDHLSRLEFLSKEMGFPLTLLVSWQVANDPHCRDILKRWQDELGAEIGAHLHPWSTPPFEDLGKPEPVPSDEIPERLLRAKFETLLETLQTGLGVTPTSFRMGRWDFGRQMQTLLPQYGIQVDASIAPLRHIRGGPDRFLAPADPYWLQPADPNGRPLFEVPLTMVPIWPSSPRVVHSLAKALPSKARQAILSNFSAVGAVGIQPVWYPATSMRWAARIHRRRKGQVLTMFLHSSELMPGQSPHFPNEDAVHRLVEKIRDFITWLTQTGPVQGVTLSELLPKDRAGAA</sequence>
<protein>
    <recommendedName>
        <fullName evidence="3">Deacetylase</fullName>
    </recommendedName>
</protein>
<gene>
    <name evidence="1" type="ORF">DGI_3524</name>
</gene>
<dbReference type="Proteomes" id="UP000016587">
    <property type="component" value="Chromosome"/>
</dbReference>
<evidence type="ECO:0008006" key="3">
    <source>
        <dbReference type="Google" id="ProtNLM"/>
    </source>
</evidence>
<dbReference type="AlphaFoldDB" id="T2GF49"/>
<name>T2GF49_MEGG1</name>
<dbReference type="SUPFAM" id="SSF88713">
    <property type="entry name" value="Glycoside hydrolase/deacetylase"/>
    <property type="match status" value="1"/>
</dbReference>
<dbReference type="PATRIC" id="fig|1121448.10.peg.3474"/>
<reference evidence="2" key="2">
    <citation type="submission" date="2013-07" db="EMBL/GenBank/DDBJ databases">
        <authorList>
            <person name="Morais-Silva F.O."/>
            <person name="Rezende A.M."/>
            <person name="Pimentel C."/>
            <person name="Resende D.M."/>
            <person name="Santos C.I."/>
            <person name="Clemente C."/>
            <person name="de Oliveira L.M."/>
            <person name="da Silva S.M."/>
            <person name="Costa D.A."/>
            <person name="Varela-Raposo A."/>
            <person name="Horacio E.C.A."/>
            <person name="Matos M."/>
            <person name="Flores O."/>
            <person name="Ruiz J.C."/>
            <person name="Rodrigues-Pousada C."/>
        </authorList>
    </citation>
    <scope>NUCLEOTIDE SEQUENCE [LARGE SCALE GENOMIC DNA]</scope>
    <source>
        <strain evidence="2">ATCC 19364 / DSM 1382 / NCIMB 9332 / VKM B-1759</strain>
    </source>
</reference>
<dbReference type="STRING" id="1121448.DGI_3524"/>
<reference evidence="1 2" key="1">
    <citation type="journal article" date="2013" name="J. Bacteriol.">
        <title>Roles of HynAB and Ech, the only two hydrogenases found in the model sulfate reducer Desulfovibrio gigas.</title>
        <authorList>
            <person name="Morais-Silva F.O."/>
            <person name="Santos C.I."/>
            <person name="Rodrigues R."/>
            <person name="Pereira I.A."/>
            <person name="Rodrigues-Pousada C."/>
        </authorList>
    </citation>
    <scope>NUCLEOTIDE SEQUENCE [LARGE SCALE GENOMIC DNA]</scope>
    <source>
        <strain evidence="2">ATCC 19364 / DSM 1382 / NCIMB 9332 / VKM B-1759</strain>
    </source>
</reference>
<dbReference type="Gene3D" id="3.20.20.370">
    <property type="entry name" value="Glycoside hydrolase/deacetylase"/>
    <property type="match status" value="1"/>
</dbReference>
<organism evidence="1 2">
    <name type="scientific">Megalodesulfovibrio gigas (strain ATCC 19364 / DSM 1382 / NCIMB 9332 / VKM B-1759)</name>
    <name type="common">Desulfovibrio gigas</name>
    <dbReference type="NCBI Taxonomy" id="1121448"/>
    <lineage>
        <taxon>Bacteria</taxon>
        <taxon>Pseudomonadati</taxon>
        <taxon>Thermodesulfobacteriota</taxon>
        <taxon>Desulfovibrionia</taxon>
        <taxon>Desulfovibrionales</taxon>
        <taxon>Desulfovibrionaceae</taxon>
        <taxon>Megalodesulfovibrio</taxon>
    </lineage>
</organism>
<proteinExistence type="predicted"/>
<dbReference type="InterPro" id="IPR011330">
    <property type="entry name" value="Glyco_hydro/deAcase_b/a-brl"/>
</dbReference>
<dbReference type="RefSeq" id="WP_021762329.1">
    <property type="nucleotide sequence ID" value="NC_022444.1"/>
</dbReference>
<dbReference type="GO" id="GO:0005975">
    <property type="term" value="P:carbohydrate metabolic process"/>
    <property type="evidence" value="ECO:0007669"/>
    <property type="project" value="InterPro"/>
</dbReference>
<dbReference type="HOGENOM" id="CLU_067768_0_0_7"/>
<keyword evidence="2" id="KW-1185">Reference proteome</keyword>
<dbReference type="eggNOG" id="COG0726">
    <property type="taxonomic scope" value="Bacteria"/>
</dbReference>
<accession>T2GF49</accession>
<evidence type="ECO:0000313" key="2">
    <source>
        <dbReference type="Proteomes" id="UP000016587"/>
    </source>
</evidence>
<dbReference type="EMBL" id="CP006585">
    <property type="protein sequence ID" value="AGW15200.1"/>
    <property type="molecule type" value="Genomic_DNA"/>
</dbReference>
<dbReference type="OrthoDB" id="9771584at2"/>
<dbReference type="KEGG" id="dgg:DGI_3524"/>